<proteinExistence type="predicted"/>
<accession>A0ACC2MBC3</accession>
<reference evidence="1 2" key="1">
    <citation type="journal article" date="2022" name="Hortic Res">
        <title>A haplotype resolved chromosomal level avocado genome allows analysis of novel avocado genes.</title>
        <authorList>
            <person name="Nath O."/>
            <person name="Fletcher S.J."/>
            <person name="Hayward A."/>
            <person name="Shaw L.M."/>
            <person name="Masouleh A.K."/>
            <person name="Furtado A."/>
            <person name="Henry R.J."/>
            <person name="Mitter N."/>
        </authorList>
    </citation>
    <scope>NUCLEOTIDE SEQUENCE [LARGE SCALE GENOMIC DNA]</scope>
    <source>
        <strain evidence="2">cv. Hass</strain>
    </source>
</reference>
<evidence type="ECO:0000313" key="2">
    <source>
        <dbReference type="Proteomes" id="UP001234297"/>
    </source>
</evidence>
<organism evidence="1 2">
    <name type="scientific">Persea americana</name>
    <name type="common">Avocado</name>
    <dbReference type="NCBI Taxonomy" id="3435"/>
    <lineage>
        <taxon>Eukaryota</taxon>
        <taxon>Viridiplantae</taxon>
        <taxon>Streptophyta</taxon>
        <taxon>Embryophyta</taxon>
        <taxon>Tracheophyta</taxon>
        <taxon>Spermatophyta</taxon>
        <taxon>Magnoliopsida</taxon>
        <taxon>Magnoliidae</taxon>
        <taxon>Laurales</taxon>
        <taxon>Lauraceae</taxon>
        <taxon>Persea</taxon>
    </lineage>
</organism>
<protein>
    <submittedName>
        <fullName evidence="1">Uncharacterized protein</fullName>
    </submittedName>
</protein>
<comment type="caution">
    <text evidence="1">The sequence shown here is derived from an EMBL/GenBank/DDBJ whole genome shotgun (WGS) entry which is preliminary data.</text>
</comment>
<evidence type="ECO:0000313" key="1">
    <source>
        <dbReference type="EMBL" id="KAJ8642738.1"/>
    </source>
</evidence>
<dbReference type="Proteomes" id="UP001234297">
    <property type="component" value="Chromosome 2"/>
</dbReference>
<gene>
    <name evidence="1" type="ORF">MRB53_004486</name>
</gene>
<dbReference type="EMBL" id="CM056810">
    <property type="protein sequence ID" value="KAJ8642738.1"/>
    <property type="molecule type" value="Genomic_DNA"/>
</dbReference>
<keyword evidence="2" id="KW-1185">Reference proteome</keyword>
<name>A0ACC2MBC3_PERAE</name>
<sequence length="70" mass="7605">MRENSVGCEGGVGESAPGKAGSRRGRRRGGGWGRWIYDWAATMVDGYGEGSAMGASGPWEMRKRENSRRL</sequence>